<dbReference type="Gene3D" id="3.30.420.10">
    <property type="entry name" value="Ribonuclease H-like superfamily/Ribonuclease H"/>
    <property type="match status" value="1"/>
</dbReference>
<dbReference type="Pfam" id="PF02365">
    <property type="entry name" value="NAM"/>
    <property type="match status" value="1"/>
</dbReference>
<dbReference type="CDD" id="cd06222">
    <property type="entry name" value="RNase_H_like"/>
    <property type="match status" value="1"/>
</dbReference>
<dbReference type="InterPro" id="IPR036093">
    <property type="entry name" value="NAC_dom_sf"/>
</dbReference>
<dbReference type="InterPro" id="IPR003441">
    <property type="entry name" value="NAC-dom"/>
</dbReference>
<protein>
    <submittedName>
        <fullName evidence="8">NAC domain-containing protein 78</fullName>
    </submittedName>
</protein>
<dbReference type="Pfam" id="PF13966">
    <property type="entry name" value="zf-RVT"/>
    <property type="match status" value="1"/>
</dbReference>
<keyword evidence="2" id="KW-0805">Transcription regulation</keyword>
<proteinExistence type="predicted"/>
<keyword evidence="5" id="KW-0539">Nucleus</keyword>
<evidence type="ECO:0000256" key="6">
    <source>
        <dbReference type="SAM" id="MobiDB-lite"/>
    </source>
</evidence>
<keyword evidence="7" id="KW-0472">Membrane</keyword>
<keyword evidence="3" id="KW-0238">DNA-binding</keyword>
<evidence type="ECO:0000256" key="4">
    <source>
        <dbReference type="ARBA" id="ARBA00023163"/>
    </source>
</evidence>
<keyword evidence="7" id="KW-1133">Transmembrane helix</keyword>
<evidence type="ECO:0000256" key="7">
    <source>
        <dbReference type="SAM" id="Phobius"/>
    </source>
</evidence>
<dbReference type="Gene3D" id="2.170.150.80">
    <property type="entry name" value="NAC domain"/>
    <property type="match status" value="1"/>
</dbReference>
<dbReference type="EnsemblPlants" id="EMT21706">
    <property type="protein sequence ID" value="EMT21706"/>
    <property type="gene ID" value="F775_27564"/>
</dbReference>
<dbReference type="PANTHER" id="PTHR31744:SF210">
    <property type="entry name" value="NAC DOMAIN-CONTAINING PROTEIN 86-LIKE"/>
    <property type="match status" value="1"/>
</dbReference>
<sequence length="1032" mass="113809">MTHPSSSSSSAPAAAPDDPTSLAPGFRFHPTDEELVSYYLKRKVLGRPLKVDAIAEVDLYKVEPWDLPARSRLRSRDSQWYFFSRLDRKHANRARTNRATAGGYWKTTGKDREVRHGARVVGMKKTLVFHAGRAPKGERTNWVMHEYRLEGDGAAGIPQDSFVVCRIFQKAGPGPQNGAQYGAPFVEEEWEADEDDDFGPMPVQRDVFGEHEAPGAMEKGYLQMNDLIQDLAGQNENGSVVLPVSDTSNTSSHSEDVEGNSGDILNDPSLGSNFLQYIHPGEQNSPMLNENMLSNANVGDFLNSSSPNDEFLELKDLELPLGNDSTIWPSDGWAWKTAFPLDAVNGANNEVPLITGDQPFQPDELAQLLQTLQDDSSQLGSTMTDLPHSSITNSVKPEDDSLMYFDAPFDNSMFSDGFRQTNGFLGSPATILSGIETLDDGIPYYDAMDDNLFNDMMCSVQQSAGSSSHVFNGPVLTQEVNNPNYTYSPTQKVVEPNFVAGAPSSARLSEAGGQLNCVVLPDSQAKNGSMGKRFVKMLDSISAPPAFAAEFPGKSLSGVHPNTISVSTEVISIGSLTVASRQGKWSFQKDEDMELLFSTGFQPDNRIHCGGCNTVTAVLRGGFCLFFLSAIMLLFIAKVDRVGRSNLSDELMLFGASLAAFSRMLSVARAIIASSQYFSVSLLDLMDPITETWDVELVKELFCEEDAKEMPAIAVDSGMDDLVAWHFDTKGLFSVKSAYHLGTRLRDASKDTDASSSTVVPQASQRWKRFWSLSLPPNIRMFLWRLSHKSLLLRMNIKRKHVDLDTRCPMCLRLDEDGGHLFLKCKLVKQVWRELQLEDVRLVLLECVNPDAIFDHSGSLKPEKRDLMLVFLWEWWKVRNKANQGEKIKPAAGVAYYVRKLLTDFYVEEGSIQAHTLPAIVQVCRKPKGSQEGRGAWGCVVGLGQGEFIAACAGKLDYLVSSLQAEATSCNKAIEAAGEMGLHQVIFESDSLQLVNAINSGDYNLSSIGVLSREARSLDAFEFNFCKRSCNC</sequence>
<comment type="subcellular location">
    <subcellularLocation>
        <location evidence="1">Nucleus</location>
    </subcellularLocation>
</comment>
<evidence type="ECO:0000313" key="8">
    <source>
        <dbReference type="EnsemblPlants" id="EMT21706"/>
    </source>
</evidence>
<dbReference type="InterPro" id="IPR036397">
    <property type="entry name" value="RNaseH_sf"/>
</dbReference>
<dbReference type="FunFam" id="2.170.150.80:FF:000002">
    <property type="entry name" value="Nac domain-containing protein 86"/>
    <property type="match status" value="1"/>
</dbReference>
<dbReference type="AlphaFoldDB" id="M8CEW0"/>
<evidence type="ECO:0000256" key="3">
    <source>
        <dbReference type="ARBA" id="ARBA00023125"/>
    </source>
</evidence>
<feature type="transmembrane region" description="Helical" evidence="7">
    <location>
        <begin position="617"/>
        <end position="639"/>
    </location>
</feature>
<dbReference type="InterPro" id="IPR026960">
    <property type="entry name" value="RVT-Znf"/>
</dbReference>
<evidence type="ECO:0000256" key="1">
    <source>
        <dbReference type="ARBA" id="ARBA00004123"/>
    </source>
</evidence>
<keyword evidence="7" id="KW-0812">Transmembrane</keyword>
<dbReference type="ExpressionAtlas" id="M8CEW0">
    <property type="expression patterns" value="baseline"/>
</dbReference>
<evidence type="ECO:0000256" key="2">
    <source>
        <dbReference type="ARBA" id="ARBA00023015"/>
    </source>
</evidence>
<organism evidence="8">
    <name type="scientific">Aegilops tauschii</name>
    <name type="common">Tausch's goatgrass</name>
    <name type="synonym">Aegilops squarrosa</name>
    <dbReference type="NCBI Taxonomy" id="37682"/>
    <lineage>
        <taxon>Eukaryota</taxon>
        <taxon>Viridiplantae</taxon>
        <taxon>Streptophyta</taxon>
        <taxon>Embryophyta</taxon>
        <taxon>Tracheophyta</taxon>
        <taxon>Spermatophyta</taxon>
        <taxon>Magnoliopsida</taxon>
        <taxon>Liliopsida</taxon>
        <taxon>Poales</taxon>
        <taxon>Poaceae</taxon>
        <taxon>BOP clade</taxon>
        <taxon>Pooideae</taxon>
        <taxon>Triticodae</taxon>
        <taxon>Triticeae</taxon>
        <taxon>Triticinae</taxon>
        <taxon>Aegilops</taxon>
    </lineage>
</organism>
<feature type="region of interest" description="Disordered" evidence="6">
    <location>
        <begin position="1"/>
        <end position="26"/>
    </location>
</feature>
<dbReference type="InterPro" id="IPR002156">
    <property type="entry name" value="RNaseH_domain"/>
</dbReference>
<dbReference type="PROSITE" id="PS51005">
    <property type="entry name" value="NAC"/>
    <property type="match status" value="1"/>
</dbReference>
<dbReference type="GO" id="GO:0005634">
    <property type="term" value="C:nucleus"/>
    <property type="evidence" value="ECO:0007669"/>
    <property type="project" value="UniProtKB-SubCell"/>
</dbReference>
<dbReference type="GO" id="GO:0004523">
    <property type="term" value="F:RNA-DNA hybrid ribonuclease activity"/>
    <property type="evidence" value="ECO:0007669"/>
    <property type="project" value="InterPro"/>
</dbReference>
<keyword evidence="4" id="KW-0804">Transcription</keyword>
<dbReference type="GO" id="GO:0006355">
    <property type="term" value="P:regulation of DNA-templated transcription"/>
    <property type="evidence" value="ECO:0007669"/>
    <property type="project" value="InterPro"/>
</dbReference>
<feature type="transmembrane region" description="Helical" evidence="7">
    <location>
        <begin position="651"/>
        <end position="672"/>
    </location>
</feature>
<feature type="compositionally biased region" description="Low complexity" evidence="6">
    <location>
        <begin position="1"/>
        <end position="24"/>
    </location>
</feature>
<dbReference type="PANTHER" id="PTHR31744">
    <property type="entry name" value="PROTEIN CUP-SHAPED COTYLEDON 2-RELATED"/>
    <property type="match status" value="1"/>
</dbReference>
<dbReference type="Pfam" id="PF13456">
    <property type="entry name" value="RVT_3"/>
    <property type="match status" value="1"/>
</dbReference>
<accession>M8CEW0</accession>
<reference evidence="8" key="1">
    <citation type="submission" date="2015-06" db="UniProtKB">
        <authorList>
            <consortium name="EnsemblPlants"/>
        </authorList>
    </citation>
    <scope>IDENTIFICATION</scope>
</reference>
<dbReference type="SUPFAM" id="SSF101941">
    <property type="entry name" value="NAC domain"/>
    <property type="match status" value="1"/>
</dbReference>
<name>M8CEW0_AEGTA</name>
<dbReference type="GO" id="GO:0003677">
    <property type="term" value="F:DNA binding"/>
    <property type="evidence" value="ECO:0007669"/>
    <property type="project" value="UniProtKB-KW"/>
</dbReference>
<dbReference type="InterPro" id="IPR044730">
    <property type="entry name" value="RNase_H-like_dom_plant"/>
</dbReference>
<evidence type="ECO:0000256" key="5">
    <source>
        <dbReference type="ARBA" id="ARBA00023242"/>
    </source>
</evidence>